<proteinExistence type="predicted"/>
<evidence type="ECO:0000313" key="3">
    <source>
        <dbReference type="Proteomes" id="UP000184096"/>
    </source>
</evidence>
<reference evidence="3" key="1">
    <citation type="submission" date="2016-11" db="EMBL/GenBank/DDBJ databases">
        <authorList>
            <person name="Varghese N."/>
            <person name="Submissions S."/>
        </authorList>
    </citation>
    <scope>NUCLEOTIDE SEQUENCE [LARGE SCALE GENOMIC DNA]</scope>
    <source>
        <strain evidence="3">GAS401</strain>
    </source>
</reference>
<keyword evidence="3" id="KW-1185">Reference proteome</keyword>
<protein>
    <recommendedName>
        <fullName evidence="4">Secreted protein</fullName>
    </recommendedName>
</protein>
<accession>A0A1M7UF54</accession>
<feature type="chain" id="PRO_5009929666" description="Secreted protein" evidence="1">
    <location>
        <begin position="23"/>
        <end position="231"/>
    </location>
</feature>
<name>A0A1M7UF54_9BRAD</name>
<gene>
    <name evidence="2" type="ORF">SAMN05444170_4851</name>
</gene>
<dbReference type="EMBL" id="LT670849">
    <property type="protein sequence ID" value="SHN81672.1"/>
    <property type="molecule type" value="Genomic_DNA"/>
</dbReference>
<evidence type="ECO:0000256" key="1">
    <source>
        <dbReference type="SAM" id="SignalP"/>
    </source>
</evidence>
<dbReference type="OrthoDB" id="6847114at2"/>
<dbReference type="AlphaFoldDB" id="A0A1M7UF54"/>
<sequence>MRAPGIGLLFLATLLSAVPASAYDAEDPKNCNGVGWDNKSPWVIAKVTAKPRVNFIKSPYDDDFKAESCPALTDACRRNAYLVTDDLVFVGATQGAFTCINYQSPLAKKQIGATGWLPSAALTPVARMSPTRASDWIGKWFHPGGPIEITQGAGGKLHVEGGITVPTARDFHTGEFAGDVVPKDDMLDFADGDDGGCHVQMQRIGAWLMVGDNGGCGGAGVTFQGLYRRTK</sequence>
<evidence type="ECO:0008006" key="4">
    <source>
        <dbReference type="Google" id="ProtNLM"/>
    </source>
</evidence>
<keyword evidence="1" id="KW-0732">Signal</keyword>
<evidence type="ECO:0000313" key="2">
    <source>
        <dbReference type="EMBL" id="SHN81672.1"/>
    </source>
</evidence>
<dbReference type="Proteomes" id="UP000184096">
    <property type="component" value="Chromosome I"/>
</dbReference>
<organism evidence="2 3">
    <name type="scientific">Bradyrhizobium erythrophlei</name>
    <dbReference type="NCBI Taxonomy" id="1437360"/>
    <lineage>
        <taxon>Bacteria</taxon>
        <taxon>Pseudomonadati</taxon>
        <taxon>Pseudomonadota</taxon>
        <taxon>Alphaproteobacteria</taxon>
        <taxon>Hyphomicrobiales</taxon>
        <taxon>Nitrobacteraceae</taxon>
        <taxon>Bradyrhizobium</taxon>
    </lineage>
</organism>
<feature type="signal peptide" evidence="1">
    <location>
        <begin position="1"/>
        <end position="22"/>
    </location>
</feature>